<dbReference type="RefSeq" id="XP_007870497.1">
    <property type="nucleotide sequence ID" value="XM_007872306.1"/>
</dbReference>
<dbReference type="PANTHER" id="PTHR45348">
    <property type="entry name" value="HYPOTHETICAL OXIDOREDUCTASE (EUROFUNG)"/>
    <property type="match status" value="1"/>
</dbReference>
<dbReference type="STRING" id="670483.S7R9Y8"/>
<dbReference type="OrthoDB" id="9992527at2759"/>
<dbReference type="Pfam" id="PF08240">
    <property type="entry name" value="ADH_N"/>
    <property type="match status" value="1"/>
</dbReference>
<gene>
    <name evidence="2" type="ORF">GLOTRDRAFT_96613</name>
</gene>
<dbReference type="InterPro" id="IPR020843">
    <property type="entry name" value="ER"/>
</dbReference>
<sequence length="335" mass="35302">MSQIQKALVLPEANASFAVVDKPIPSPGPDDLLIKVDATALNPGEWKMWKVKEFARFVEQYPTVFGVDIAGTVVRVGEGVTGFAEGDRVITQGHFSQDRGGYQHYTLALADFSTKIPAWLSSDEAVSIPSAVVTVGFGLYNPAPSGAGLTPPYEAGGRGKYAGKPFLVFGGASSNGQLAIQFARISGFSPIISTASPRNEALLKSLGATHVVDRSSPNVRSDVSAITDGAPLEVIYDAVSLEETQQAAWDLLAPGGVLVLTLPPVINVEGDKSTGHRDAAKNLFAALGDWLARGDIKPNPIRVLPGGLKSVPEGLKELAEGRVSGQKLVVHPRET</sequence>
<dbReference type="AlphaFoldDB" id="S7R9Y8"/>
<dbReference type="SUPFAM" id="SSF51735">
    <property type="entry name" value="NAD(P)-binding Rossmann-fold domains"/>
    <property type="match status" value="1"/>
</dbReference>
<dbReference type="GO" id="GO:0016651">
    <property type="term" value="F:oxidoreductase activity, acting on NAD(P)H"/>
    <property type="evidence" value="ECO:0007669"/>
    <property type="project" value="InterPro"/>
</dbReference>
<dbReference type="SMART" id="SM00829">
    <property type="entry name" value="PKS_ER"/>
    <property type="match status" value="1"/>
</dbReference>
<dbReference type="OMA" id="GINPFEW"/>
<dbReference type="GeneID" id="19309878"/>
<keyword evidence="3" id="KW-1185">Reference proteome</keyword>
<dbReference type="HOGENOM" id="CLU_026673_16_5_1"/>
<dbReference type="InterPro" id="IPR047122">
    <property type="entry name" value="Trans-enoyl_RdTase-like"/>
</dbReference>
<protein>
    <submittedName>
        <fullName evidence="2">GroES-like protein</fullName>
    </submittedName>
</protein>
<evidence type="ECO:0000259" key="1">
    <source>
        <dbReference type="SMART" id="SM00829"/>
    </source>
</evidence>
<name>S7R9Y8_GLOTA</name>
<dbReference type="Proteomes" id="UP000030669">
    <property type="component" value="Unassembled WGS sequence"/>
</dbReference>
<dbReference type="Gene3D" id="3.40.50.720">
    <property type="entry name" value="NAD(P)-binding Rossmann-like Domain"/>
    <property type="match status" value="1"/>
</dbReference>
<proteinExistence type="predicted"/>
<dbReference type="InterPro" id="IPR013154">
    <property type="entry name" value="ADH-like_N"/>
</dbReference>
<dbReference type="Gene3D" id="3.90.180.10">
    <property type="entry name" value="Medium-chain alcohol dehydrogenases, catalytic domain"/>
    <property type="match status" value="1"/>
</dbReference>
<accession>S7R9Y8</accession>
<dbReference type="InterPro" id="IPR013149">
    <property type="entry name" value="ADH-like_C"/>
</dbReference>
<dbReference type="CDD" id="cd08249">
    <property type="entry name" value="enoyl_reductase_like"/>
    <property type="match status" value="1"/>
</dbReference>
<feature type="domain" description="Enoyl reductase (ER)" evidence="1">
    <location>
        <begin position="12"/>
        <end position="330"/>
    </location>
</feature>
<organism evidence="2 3">
    <name type="scientific">Gloeophyllum trabeum (strain ATCC 11539 / FP-39264 / Madison 617)</name>
    <name type="common">Brown rot fungus</name>
    <dbReference type="NCBI Taxonomy" id="670483"/>
    <lineage>
        <taxon>Eukaryota</taxon>
        <taxon>Fungi</taxon>
        <taxon>Dikarya</taxon>
        <taxon>Basidiomycota</taxon>
        <taxon>Agaricomycotina</taxon>
        <taxon>Agaricomycetes</taxon>
        <taxon>Gloeophyllales</taxon>
        <taxon>Gloeophyllaceae</taxon>
        <taxon>Gloeophyllum</taxon>
    </lineage>
</organism>
<dbReference type="InterPro" id="IPR036291">
    <property type="entry name" value="NAD(P)-bd_dom_sf"/>
</dbReference>
<reference evidence="2 3" key="1">
    <citation type="journal article" date="2012" name="Science">
        <title>The Paleozoic origin of enzymatic lignin decomposition reconstructed from 31 fungal genomes.</title>
        <authorList>
            <person name="Floudas D."/>
            <person name="Binder M."/>
            <person name="Riley R."/>
            <person name="Barry K."/>
            <person name="Blanchette R.A."/>
            <person name="Henrissat B."/>
            <person name="Martinez A.T."/>
            <person name="Otillar R."/>
            <person name="Spatafora J.W."/>
            <person name="Yadav J.S."/>
            <person name="Aerts A."/>
            <person name="Benoit I."/>
            <person name="Boyd A."/>
            <person name="Carlson A."/>
            <person name="Copeland A."/>
            <person name="Coutinho P.M."/>
            <person name="de Vries R.P."/>
            <person name="Ferreira P."/>
            <person name="Findley K."/>
            <person name="Foster B."/>
            <person name="Gaskell J."/>
            <person name="Glotzer D."/>
            <person name="Gorecki P."/>
            <person name="Heitman J."/>
            <person name="Hesse C."/>
            <person name="Hori C."/>
            <person name="Igarashi K."/>
            <person name="Jurgens J.A."/>
            <person name="Kallen N."/>
            <person name="Kersten P."/>
            <person name="Kohler A."/>
            <person name="Kuees U."/>
            <person name="Kumar T.K.A."/>
            <person name="Kuo A."/>
            <person name="LaButti K."/>
            <person name="Larrondo L.F."/>
            <person name="Lindquist E."/>
            <person name="Ling A."/>
            <person name="Lombard V."/>
            <person name="Lucas S."/>
            <person name="Lundell T."/>
            <person name="Martin R."/>
            <person name="McLaughlin D.J."/>
            <person name="Morgenstern I."/>
            <person name="Morin E."/>
            <person name="Murat C."/>
            <person name="Nagy L.G."/>
            <person name="Nolan M."/>
            <person name="Ohm R.A."/>
            <person name="Patyshakuliyeva A."/>
            <person name="Rokas A."/>
            <person name="Ruiz-Duenas F.J."/>
            <person name="Sabat G."/>
            <person name="Salamov A."/>
            <person name="Samejima M."/>
            <person name="Schmutz J."/>
            <person name="Slot J.C."/>
            <person name="St John F."/>
            <person name="Stenlid J."/>
            <person name="Sun H."/>
            <person name="Sun S."/>
            <person name="Syed K."/>
            <person name="Tsang A."/>
            <person name="Wiebenga A."/>
            <person name="Young D."/>
            <person name="Pisabarro A."/>
            <person name="Eastwood D.C."/>
            <person name="Martin F."/>
            <person name="Cullen D."/>
            <person name="Grigoriev I.V."/>
            <person name="Hibbett D.S."/>
        </authorList>
    </citation>
    <scope>NUCLEOTIDE SEQUENCE [LARGE SCALE GENOMIC DNA]</scope>
    <source>
        <strain evidence="2 3">ATCC 11539</strain>
    </source>
</reference>
<dbReference type="SUPFAM" id="SSF50129">
    <property type="entry name" value="GroES-like"/>
    <property type="match status" value="1"/>
</dbReference>
<dbReference type="eggNOG" id="KOG1198">
    <property type="taxonomic scope" value="Eukaryota"/>
</dbReference>
<dbReference type="InterPro" id="IPR011032">
    <property type="entry name" value="GroES-like_sf"/>
</dbReference>
<evidence type="ECO:0000313" key="3">
    <source>
        <dbReference type="Proteomes" id="UP000030669"/>
    </source>
</evidence>
<dbReference type="EMBL" id="KB469312">
    <property type="protein sequence ID" value="EPQ51055.1"/>
    <property type="molecule type" value="Genomic_DNA"/>
</dbReference>
<dbReference type="Pfam" id="PF00107">
    <property type="entry name" value="ADH_zinc_N"/>
    <property type="match status" value="1"/>
</dbReference>
<evidence type="ECO:0000313" key="2">
    <source>
        <dbReference type="EMBL" id="EPQ51055.1"/>
    </source>
</evidence>
<dbReference type="KEGG" id="gtr:GLOTRDRAFT_96613"/>
<dbReference type="PANTHER" id="PTHR45348:SF2">
    <property type="entry name" value="ZINC-TYPE ALCOHOL DEHYDROGENASE-LIKE PROTEIN C2E1P3.01"/>
    <property type="match status" value="1"/>
</dbReference>